<accession>B8E061</accession>
<evidence type="ECO:0000259" key="2">
    <source>
        <dbReference type="PROSITE" id="PS50192"/>
    </source>
</evidence>
<evidence type="ECO:0000313" key="4">
    <source>
        <dbReference type="EMBL" id="ACK42144.1"/>
    </source>
</evidence>
<reference evidence="5" key="1">
    <citation type="journal article" date="2016" name="Front. Microbiol.">
        <title>The complete genome sequence of hyperthermophile Dictyoglomus turgidum DSM 6724 reveals a specialized carbohydrate fermentor.</title>
        <authorList>
            <person name="Brumm P.J."/>
            <person name="Gowda K."/>
            <person name="Robb F.T."/>
            <person name="Mead D.A."/>
        </authorList>
    </citation>
    <scope>NUCLEOTIDE SEQUENCE [LARGE SCALE GENOMIC DNA]</scope>
    <source>
        <strain evidence="5">DSM 6724 / Z-1310</strain>
    </source>
</reference>
<feature type="coiled-coil region" evidence="1">
    <location>
        <begin position="397"/>
        <end position="473"/>
    </location>
</feature>
<dbReference type="InParanoid" id="B8E061"/>
<sequence>MSRRILGLILVGFLIFSVSYAQVGKFKDVPSNHWAAEAVKYMTDLGIITGIKPDTFGGDLYVTRYQVAVLLYKLIQALQSGKIVLPAADVSELKDLVSQLQDELQLIGANVEDLMSALQDLDSRVSDLEAAITEKVGVEDVENMINEALSDVNARLDDLEAKVESIEKVEVTPEQIEAVVGERLEQLVESKLEDLTNRVTDLEGFVTDLDSRLADVEAALVDKPSLDEVQAMIEEKMSEIQVPDVEDLTNRVTDLEGFVTDLDSRLADVEAALVDKPSLDEVQAMIEEKMSEIQVPDVEDLTNRVTDLEDRVSAVETRLDDVDSAISDIMSSVDDLNANLVDLSGKVDEVLALKDQLDQLILRIESIQGIEVPAELDEIKSFIMDLDSRLSELSTAIDDVNTVVSELQSQVDDVNAKVDEINTNIENINSTLDALSTSVDDLYLLNDGVSTRLDETVDRLSTLDERVTNLEKAVEKNFTVTLGFDTSINIATRKPENSSTVAVTLNNLNLGFGTTKLNLQATNKASEVDLTVTLSGSMDKVAYSVYGVLTGDIGPLGIDLSMPVSKDIVGFAGASYNNAKFSVYGGVELSMLKNTVIDITVGVPDISALGTGELKDTVSLKLGASFKLSDKVTLTGYATNLENGAAAAKLAVVYTPVSNANLSVGVYLYGLGNLISGNFDAIDKYLTFSTGVSF</sequence>
<evidence type="ECO:0000313" key="5">
    <source>
        <dbReference type="Proteomes" id="UP000007719"/>
    </source>
</evidence>
<keyword evidence="5" id="KW-1185">Reference proteome</keyword>
<dbReference type="STRING" id="515635.Dtur_0863"/>
<dbReference type="EnsemblBacteria" id="ACK42144">
    <property type="protein sequence ID" value="ACK42144"/>
    <property type="gene ID" value="Dtur_0863"/>
</dbReference>
<dbReference type="OrthoDB" id="41570at2"/>
<dbReference type="InterPro" id="IPR018159">
    <property type="entry name" value="Spectrin/alpha-actinin"/>
</dbReference>
<dbReference type="Gene3D" id="1.20.5.340">
    <property type="match status" value="2"/>
</dbReference>
<dbReference type="Pfam" id="PF00395">
    <property type="entry name" value="SLH"/>
    <property type="match status" value="1"/>
</dbReference>
<protein>
    <submittedName>
        <fullName evidence="4">S-layer domain protein</fullName>
    </submittedName>
</protein>
<dbReference type="KEGG" id="dtu:Dtur_0863"/>
<dbReference type="RefSeq" id="WP_012583228.1">
    <property type="nucleotide sequence ID" value="NC_011661.1"/>
</dbReference>
<dbReference type="AlphaFoldDB" id="B8E061"/>
<dbReference type="EMBL" id="CP001251">
    <property type="protein sequence ID" value="ACK42144.1"/>
    <property type="molecule type" value="Genomic_DNA"/>
</dbReference>
<dbReference type="SUPFAM" id="SSF57997">
    <property type="entry name" value="Tropomyosin"/>
    <property type="match status" value="1"/>
</dbReference>
<dbReference type="PANTHER" id="PTHR43308:SF1">
    <property type="entry name" value="OUTER MEMBRANE PROTEIN ALPHA"/>
    <property type="match status" value="1"/>
</dbReference>
<gene>
    <name evidence="4" type="ordered locus">Dtur_0863</name>
</gene>
<organism evidence="4 5">
    <name type="scientific">Dictyoglomus turgidum (strain DSM 6724 / Z-1310)</name>
    <dbReference type="NCBI Taxonomy" id="515635"/>
    <lineage>
        <taxon>Bacteria</taxon>
        <taxon>Pseudomonadati</taxon>
        <taxon>Dictyoglomota</taxon>
        <taxon>Dictyoglomia</taxon>
        <taxon>Dictyoglomales</taxon>
        <taxon>Dictyoglomaceae</taxon>
        <taxon>Dictyoglomus</taxon>
    </lineage>
</organism>
<dbReference type="eggNOG" id="COG1196">
    <property type="taxonomic scope" value="Bacteria"/>
</dbReference>
<dbReference type="HOGENOM" id="CLU_443935_0_0_0"/>
<evidence type="ECO:0000256" key="1">
    <source>
        <dbReference type="SAM" id="Coils"/>
    </source>
</evidence>
<dbReference type="CDD" id="cd00176">
    <property type="entry name" value="SPEC"/>
    <property type="match status" value="1"/>
</dbReference>
<dbReference type="Gene3D" id="1.10.287.950">
    <property type="entry name" value="Methyl-accepting chemotaxis protein"/>
    <property type="match status" value="1"/>
</dbReference>
<dbReference type="SUPFAM" id="SSF46966">
    <property type="entry name" value="Spectrin repeat"/>
    <property type="match status" value="1"/>
</dbReference>
<feature type="coiled-coil region" evidence="1">
    <location>
        <begin position="90"/>
        <end position="169"/>
    </location>
</feature>
<dbReference type="InterPro" id="IPR051465">
    <property type="entry name" value="Cell_Envelope_Struct_Comp"/>
</dbReference>
<feature type="domain" description="T-SNARE coiled-coil homology" evidence="2">
    <location>
        <begin position="380"/>
        <end position="442"/>
    </location>
</feature>
<keyword evidence="1" id="KW-0175">Coiled coil</keyword>
<dbReference type="PROSITE" id="PS51272">
    <property type="entry name" value="SLH"/>
    <property type="match status" value="1"/>
</dbReference>
<name>B8E061_DICTD</name>
<feature type="domain" description="SLH" evidence="3">
    <location>
        <begin position="22"/>
        <end position="85"/>
    </location>
</feature>
<evidence type="ECO:0000259" key="3">
    <source>
        <dbReference type="PROSITE" id="PS51272"/>
    </source>
</evidence>
<dbReference type="InterPro" id="IPR000727">
    <property type="entry name" value="T_SNARE_dom"/>
</dbReference>
<dbReference type="Proteomes" id="UP000007719">
    <property type="component" value="Chromosome"/>
</dbReference>
<dbReference type="PROSITE" id="PS50192">
    <property type="entry name" value="T_SNARE"/>
    <property type="match status" value="1"/>
</dbReference>
<dbReference type="PANTHER" id="PTHR43308">
    <property type="entry name" value="OUTER MEMBRANE PROTEIN ALPHA-RELATED"/>
    <property type="match status" value="1"/>
</dbReference>
<proteinExistence type="predicted"/>
<dbReference type="InterPro" id="IPR001119">
    <property type="entry name" value="SLH_dom"/>
</dbReference>